<evidence type="ECO:0000313" key="1">
    <source>
        <dbReference type="EMBL" id="KKS06720.1"/>
    </source>
</evidence>
<protein>
    <submittedName>
        <fullName evidence="1">Uncharacterized protein</fullName>
    </submittedName>
</protein>
<sequence>MKESATRFRKSVAGKVASLKRSSESAANTIEAWLDLLIAEEHSAADAKLQELPRVSELSPNSLRTLAEIFASAVDFNLSIPK</sequence>
<comment type="caution">
    <text evidence="1">The sequence shown here is derived from an EMBL/GenBank/DDBJ whole genome shotgun (WGS) entry which is preliminary data.</text>
</comment>
<dbReference type="AlphaFoldDB" id="A0A0G0W124"/>
<evidence type="ECO:0000313" key="2">
    <source>
        <dbReference type="Proteomes" id="UP000034544"/>
    </source>
</evidence>
<organism evidence="1 2">
    <name type="scientific">candidate division WWE3 bacterium GW2011_GWE1_41_27</name>
    <dbReference type="NCBI Taxonomy" id="1619131"/>
    <lineage>
        <taxon>Bacteria</taxon>
        <taxon>Katanobacteria</taxon>
    </lineage>
</organism>
<proteinExistence type="predicted"/>
<accession>A0A0G0W124</accession>
<dbReference type="Proteomes" id="UP000034544">
    <property type="component" value="Unassembled WGS sequence"/>
</dbReference>
<reference evidence="1 2" key="1">
    <citation type="journal article" date="2015" name="Nature">
        <title>rRNA introns, odd ribosomes, and small enigmatic genomes across a large radiation of phyla.</title>
        <authorList>
            <person name="Brown C.T."/>
            <person name="Hug L.A."/>
            <person name="Thomas B.C."/>
            <person name="Sharon I."/>
            <person name="Castelle C.J."/>
            <person name="Singh A."/>
            <person name="Wilkins M.J."/>
            <person name="Williams K.H."/>
            <person name="Banfield J.F."/>
        </authorList>
    </citation>
    <scope>NUCLEOTIDE SEQUENCE [LARGE SCALE GENOMIC DNA]</scope>
</reference>
<name>A0A0G0W124_UNCKA</name>
<gene>
    <name evidence="1" type="ORF">UU59_C0023G0010</name>
</gene>
<dbReference type="EMBL" id="LCBF01000023">
    <property type="protein sequence ID" value="KKS06720.1"/>
    <property type="molecule type" value="Genomic_DNA"/>
</dbReference>